<comment type="similarity">
    <text evidence="9">Belongs to the ZNF593/BUD20 C2H2-type zinc-finger protein family.</text>
</comment>
<evidence type="ECO:0000256" key="2">
    <source>
        <dbReference type="ARBA" id="ARBA00004496"/>
    </source>
</evidence>
<protein>
    <submittedName>
        <fullName evidence="12">Bud site selection protein 20</fullName>
    </submittedName>
</protein>
<dbReference type="GO" id="GO:0005634">
    <property type="term" value="C:nucleus"/>
    <property type="evidence" value="ECO:0007669"/>
    <property type="project" value="UniProtKB-SubCell"/>
</dbReference>
<evidence type="ECO:0000313" key="12">
    <source>
        <dbReference type="EMBL" id="KAF4121602.1"/>
    </source>
</evidence>
<evidence type="ECO:0000259" key="11">
    <source>
        <dbReference type="PROSITE" id="PS00028"/>
    </source>
</evidence>
<evidence type="ECO:0000256" key="9">
    <source>
        <dbReference type="ARBA" id="ARBA00038064"/>
    </source>
</evidence>
<dbReference type="OrthoDB" id="24683at2759"/>
<comment type="caution">
    <text evidence="12">The sequence shown here is derived from an EMBL/GenBank/DDBJ whole genome shotgun (WGS) entry which is preliminary data.</text>
</comment>
<proteinExistence type="inferred from homology"/>
<keyword evidence="5" id="KW-0479">Metal-binding</keyword>
<dbReference type="GeneID" id="55968240"/>
<dbReference type="PANTHER" id="PTHR46095">
    <property type="entry name" value="ZINC FINGER PROTEIN 593"/>
    <property type="match status" value="1"/>
</dbReference>
<comment type="subcellular location">
    <subcellularLocation>
        <location evidence="2">Cytoplasm</location>
    </subcellularLocation>
    <subcellularLocation>
        <location evidence="1">Nucleus</location>
    </subcellularLocation>
</comment>
<dbReference type="InterPro" id="IPR013087">
    <property type="entry name" value="Znf_C2H2_type"/>
</dbReference>
<keyword evidence="6" id="KW-0863">Zinc-finger</keyword>
<evidence type="ECO:0000256" key="3">
    <source>
        <dbReference type="ARBA" id="ARBA00022490"/>
    </source>
</evidence>
<dbReference type="RefSeq" id="XP_035320254.1">
    <property type="nucleotide sequence ID" value="XM_035463990.1"/>
</dbReference>
<dbReference type="AlphaFoldDB" id="A0A9P4YSA5"/>
<dbReference type="PANTHER" id="PTHR46095:SF1">
    <property type="entry name" value="ZINC FINGER PROTEIN 593"/>
    <property type="match status" value="1"/>
</dbReference>
<evidence type="ECO:0000256" key="6">
    <source>
        <dbReference type="ARBA" id="ARBA00022771"/>
    </source>
</evidence>
<dbReference type="PROSITE" id="PS00028">
    <property type="entry name" value="ZINC_FINGER_C2H2_1"/>
    <property type="match status" value="1"/>
</dbReference>
<keyword evidence="8" id="KW-0539">Nucleus</keyword>
<evidence type="ECO:0000256" key="8">
    <source>
        <dbReference type="ARBA" id="ARBA00023242"/>
    </source>
</evidence>
<dbReference type="InterPro" id="IPR051879">
    <property type="entry name" value="C2H2-ZF_Maturation_Protein"/>
</dbReference>
<dbReference type="GO" id="GO:0042254">
    <property type="term" value="P:ribosome biogenesis"/>
    <property type="evidence" value="ECO:0007669"/>
    <property type="project" value="UniProtKB-KW"/>
</dbReference>
<dbReference type="GO" id="GO:0008270">
    <property type="term" value="F:zinc ion binding"/>
    <property type="evidence" value="ECO:0007669"/>
    <property type="project" value="UniProtKB-KW"/>
</dbReference>
<organism evidence="12 13">
    <name type="scientific">Geosmithia morbida</name>
    <dbReference type="NCBI Taxonomy" id="1094350"/>
    <lineage>
        <taxon>Eukaryota</taxon>
        <taxon>Fungi</taxon>
        <taxon>Dikarya</taxon>
        <taxon>Ascomycota</taxon>
        <taxon>Pezizomycotina</taxon>
        <taxon>Sordariomycetes</taxon>
        <taxon>Hypocreomycetidae</taxon>
        <taxon>Hypocreales</taxon>
        <taxon>Bionectriaceae</taxon>
        <taxon>Geosmithia</taxon>
    </lineage>
</organism>
<dbReference type="EMBL" id="JAANYQ010000012">
    <property type="protein sequence ID" value="KAF4121602.1"/>
    <property type="molecule type" value="Genomic_DNA"/>
</dbReference>
<keyword evidence="7" id="KW-0862">Zinc</keyword>
<feature type="domain" description="C2H2-type" evidence="11">
    <location>
        <begin position="52"/>
        <end position="74"/>
    </location>
</feature>
<reference evidence="12" key="1">
    <citation type="submission" date="2020-03" db="EMBL/GenBank/DDBJ databases">
        <title>Site-based positive gene gene selection in Geosmithia morbida across the United States reveals a broad range of putative effectors and factors for local host and environmental adapation.</title>
        <authorList>
            <person name="Onufrak A."/>
            <person name="Murdoch R.W."/>
            <person name="Gazis R."/>
            <person name="Huff M."/>
            <person name="Staton M."/>
            <person name="Klingeman W."/>
            <person name="Hadziabdic D."/>
        </authorList>
    </citation>
    <scope>NUCLEOTIDE SEQUENCE</scope>
    <source>
        <strain evidence="12">1262</strain>
    </source>
</reference>
<dbReference type="InterPro" id="IPR036236">
    <property type="entry name" value="Znf_C2H2_sf"/>
</dbReference>
<accession>A0A9P4YSA5</accession>
<dbReference type="GO" id="GO:0005737">
    <property type="term" value="C:cytoplasm"/>
    <property type="evidence" value="ECO:0007669"/>
    <property type="project" value="UniProtKB-SubCell"/>
</dbReference>
<dbReference type="Pfam" id="PF12171">
    <property type="entry name" value="zf-C2H2_jaz"/>
    <property type="match status" value="1"/>
</dbReference>
<dbReference type="Gene3D" id="3.30.160.60">
    <property type="entry name" value="Classic Zinc Finger"/>
    <property type="match status" value="1"/>
</dbReference>
<keyword evidence="4" id="KW-0690">Ribosome biogenesis</keyword>
<name>A0A9P4YSA5_9HYPO</name>
<evidence type="ECO:0000256" key="7">
    <source>
        <dbReference type="ARBA" id="ARBA00022833"/>
    </source>
</evidence>
<gene>
    <name evidence="12" type="ORF">GMORB2_2010</name>
</gene>
<keyword evidence="13" id="KW-1185">Reference proteome</keyword>
<keyword evidence="3" id="KW-0963">Cytoplasm</keyword>
<dbReference type="SUPFAM" id="SSF57667">
    <property type="entry name" value="beta-beta-alpha zinc fingers"/>
    <property type="match status" value="1"/>
</dbReference>
<sequence length="119" mass="13467">MGVPNKRTITKTRRKTRDLDQIKDDLLSPRHLTLFKETKSIEDLPDLGRNYCVECAKWFDTEQALVAHRGAKPHKRRLKQLKEGAYTLKEANAAGGLWSDNGKTTSNEAGPQVDVDMMT</sequence>
<evidence type="ECO:0000256" key="5">
    <source>
        <dbReference type="ARBA" id="ARBA00022723"/>
    </source>
</evidence>
<feature type="region of interest" description="Disordered" evidence="10">
    <location>
        <begin position="96"/>
        <end position="119"/>
    </location>
</feature>
<evidence type="ECO:0000256" key="4">
    <source>
        <dbReference type="ARBA" id="ARBA00022517"/>
    </source>
</evidence>
<dbReference type="InterPro" id="IPR022755">
    <property type="entry name" value="Znf_C2H2_jaz"/>
</dbReference>
<dbReference type="Proteomes" id="UP000749293">
    <property type="component" value="Unassembled WGS sequence"/>
</dbReference>
<evidence type="ECO:0000313" key="13">
    <source>
        <dbReference type="Proteomes" id="UP000749293"/>
    </source>
</evidence>
<evidence type="ECO:0000256" key="10">
    <source>
        <dbReference type="SAM" id="MobiDB-lite"/>
    </source>
</evidence>
<evidence type="ECO:0000256" key="1">
    <source>
        <dbReference type="ARBA" id="ARBA00004123"/>
    </source>
</evidence>